<evidence type="ECO:0000313" key="11">
    <source>
        <dbReference type="Proteomes" id="UP000271624"/>
    </source>
</evidence>
<dbReference type="PANTHER" id="PTHR30600:SF10">
    <property type="entry name" value="BLL6722 PROTEIN"/>
    <property type="match status" value="1"/>
</dbReference>
<evidence type="ECO:0000256" key="3">
    <source>
        <dbReference type="ARBA" id="ARBA00022723"/>
    </source>
</evidence>
<dbReference type="PROSITE" id="PS51007">
    <property type="entry name" value="CYTC"/>
    <property type="match status" value="1"/>
</dbReference>
<accession>A0A433V4R7</accession>
<proteinExistence type="predicted"/>
<dbReference type="GO" id="GO:0004130">
    <property type="term" value="F:cytochrome-c peroxidase activity"/>
    <property type="evidence" value="ECO:0007669"/>
    <property type="project" value="TreeGrafter"/>
</dbReference>
<feature type="domain" description="Cytochrome c" evidence="9">
    <location>
        <begin position="396"/>
        <end position="588"/>
    </location>
</feature>
<dbReference type="Pfam" id="PF03150">
    <property type="entry name" value="CCP_MauG"/>
    <property type="match status" value="1"/>
</dbReference>
<evidence type="ECO:0000256" key="8">
    <source>
        <dbReference type="SAM" id="MobiDB-lite"/>
    </source>
</evidence>
<gene>
    <name evidence="10" type="ORF">DSM106972_070920</name>
</gene>
<dbReference type="InterPro" id="IPR009056">
    <property type="entry name" value="Cyt_c-like_dom"/>
</dbReference>
<sequence length="649" mass="71160">MVVAGQTVSAQLTGPAVSTPLTSLKTVRIPEPDNINDFIRNKAEAIALGKTLFWDVQVGSDGVQSCASCHFHAGADNRSENQIHPGADNNFNTGGRPNYQLAIGDYPFHKLADPNNRASTVMADSNDVTGSQGVHLTKFNDIIPGSPQDNVTVQPDPVFNVQNVNVRQVTGRNAPSVINAVFNDRNFWDGRAQSIFNGVNPFGSRDPNAFVLKSTRKQQPPQEVKISLNNSSLASQAVGPPLSSVEESGTNRILPDVGQKFNPKLKSNKLSREIGKKLKSLRPLGQQLIHPEDSVLGKLSRWPNQGIKDKSYEAMVQDAFKPEWWDSQYIVKIGDDGKRRYIRQPQGPRATDEFSMMDYNFSLFMGLAIQMYESTLVSDEAPIDKFLEGNSNALTAQQKLGLEIFQNKGKCINCHGGAEFTNASVRNVNKEKIERMTMGNDKVAVYDNGFYNIGVRPTQEDIGVGDVDPFGKPLSLTKLTQETVALGKILPPIIKASPGENISDAPLSPYERAAVDGAFKTPGLRNIDLTAPYFHNGGALTLRQVVDFYNRGGDFHEENIDNLDADIENLNLTEQEKDALVAFMRTLTDERVRLGRAPFDHPQLFIPNGHQGNQNSVINDGTGKARDELVEIPAVGRNGGEPLPNFLGN</sequence>
<keyword evidence="11" id="KW-1185">Reference proteome</keyword>
<keyword evidence="2 7" id="KW-0349">Heme</keyword>
<dbReference type="GO" id="GO:0009055">
    <property type="term" value="F:electron transfer activity"/>
    <property type="evidence" value="ECO:0007669"/>
    <property type="project" value="InterPro"/>
</dbReference>
<reference evidence="10" key="2">
    <citation type="journal article" date="2019" name="Genome Biol. Evol.">
        <title>Day and night: Metabolic profiles and evolutionary relationships of six axenic non-marine cyanobacteria.</title>
        <authorList>
            <person name="Will S.E."/>
            <person name="Henke P."/>
            <person name="Boedeker C."/>
            <person name="Huang S."/>
            <person name="Brinkmann H."/>
            <person name="Rohde M."/>
            <person name="Jarek M."/>
            <person name="Friedl T."/>
            <person name="Seufert S."/>
            <person name="Schumacher M."/>
            <person name="Overmann J."/>
            <person name="Neumann-Schaal M."/>
            <person name="Petersen J."/>
        </authorList>
    </citation>
    <scope>NUCLEOTIDE SEQUENCE [LARGE SCALE GENOMIC DNA]</scope>
    <source>
        <strain evidence="10">PCC 7102</strain>
    </source>
</reference>
<evidence type="ECO:0000256" key="7">
    <source>
        <dbReference type="PROSITE-ProRule" id="PRU00433"/>
    </source>
</evidence>
<protein>
    <recommendedName>
        <fullName evidence="9">Cytochrome c domain-containing protein</fullName>
    </recommendedName>
</protein>
<evidence type="ECO:0000256" key="1">
    <source>
        <dbReference type="ARBA" id="ARBA00004196"/>
    </source>
</evidence>
<dbReference type="EMBL" id="RSCL01000021">
    <property type="protein sequence ID" value="RUT01086.1"/>
    <property type="molecule type" value="Genomic_DNA"/>
</dbReference>
<comment type="caution">
    <text evidence="10">The sequence shown here is derived from an EMBL/GenBank/DDBJ whole genome shotgun (WGS) entry which is preliminary data.</text>
</comment>
<dbReference type="Gene3D" id="1.10.760.10">
    <property type="entry name" value="Cytochrome c-like domain"/>
    <property type="match status" value="2"/>
</dbReference>
<keyword evidence="6 7" id="KW-0408">Iron</keyword>
<dbReference type="GO" id="GO:0030313">
    <property type="term" value="C:cell envelope"/>
    <property type="evidence" value="ECO:0007669"/>
    <property type="project" value="UniProtKB-SubCell"/>
</dbReference>
<dbReference type="InterPro" id="IPR004852">
    <property type="entry name" value="Di-haem_cyt_c_peroxidsae"/>
</dbReference>
<keyword evidence="3 7" id="KW-0479">Metal-binding</keyword>
<name>A0A433V4R7_9CYAN</name>
<evidence type="ECO:0000256" key="4">
    <source>
        <dbReference type="ARBA" id="ARBA00022729"/>
    </source>
</evidence>
<organism evidence="10 11">
    <name type="scientific">Dulcicalothrix desertica PCC 7102</name>
    <dbReference type="NCBI Taxonomy" id="232991"/>
    <lineage>
        <taxon>Bacteria</taxon>
        <taxon>Bacillati</taxon>
        <taxon>Cyanobacteriota</taxon>
        <taxon>Cyanophyceae</taxon>
        <taxon>Nostocales</taxon>
        <taxon>Calotrichaceae</taxon>
        <taxon>Dulcicalothrix</taxon>
    </lineage>
</organism>
<evidence type="ECO:0000256" key="2">
    <source>
        <dbReference type="ARBA" id="ARBA00022617"/>
    </source>
</evidence>
<comment type="subcellular location">
    <subcellularLocation>
        <location evidence="1">Cell envelope</location>
    </subcellularLocation>
</comment>
<dbReference type="GO" id="GO:0046872">
    <property type="term" value="F:metal ion binding"/>
    <property type="evidence" value="ECO:0007669"/>
    <property type="project" value="UniProtKB-KW"/>
</dbReference>
<dbReference type="Proteomes" id="UP000271624">
    <property type="component" value="Unassembled WGS sequence"/>
</dbReference>
<feature type="region of interest" description="Disordered" evidence="8">
    <location>
        <begin position="235"/>
        <end position="259"/>
    </location>
</feature>
<dbReference type="InterPro" id="IPR051395">
    <property type="entry name" value="Cytochrome_c_Peroxidase/MauG"/>
</dbReference>
<evidence type="ECO:0000259" key="9">
    <source>
        <dbReference type="PROSITE" id="PS51007"/>
    </source>
</evidence>
<reference evidence="10" key="1">
    <citation type="submission" date="2018-12" db="EMBL/GenBank/DDBJ databases">
        <authorList>
            <person name="Will S."/>
            <person name="Neumann-Schaal M."/>
            <person name="Henke P."/>
        </authorList>
    </citation>
    <scope>NUCLEOTIDE SEQUENCE</scope>
    <source>
        <strain evidence="10">PCC 7102</strain>
    </source>
</reference>
<dbReference type="GO" id="GO:0020037">
    <property type="term" value="F:heme binding"/>
    <property type="evidence" value="ECO:0007669"/>
    <property type="project" value="InterPro"/>
</dbReference>
<evidence type="ECO:0000313" key="10">
    <source>
        <dbReference type="EMBL" id="RUT01086.1"/>
    </source>
</evidence>
<evidence type="ECO:0000256" key="6">
    <source>
        <dbReference type="ARBA" id="ARBA00023004"/>
    </source>
</evidence>
<dbReference type="SUPFAM" id="SSF46626">
    <property type="entry name" value="Cytochrome c"/>
    <property type="match status" value="2"/>
</dbReference>
<dbReference type="PANTHER" id="PTHR30600">
    <property type="entry name" value="CYTOCHROME C PEROXIDASE-RELATED"/>
    <property type="match status" value="1"/>
</dbReference>
<keyword evidence="4" id="KW-0732">Signal</keyword>
<dbReference type="AlphaFoldDB" id="A0A433V4R7"/>
<keyword evidence="5" id="KW-0560">Oxidoreductase</keyword>
<dbReference type="InterPro" id="IPR036909">
    <property type="entry name" value="Cyt_c-like_dom_sf"/>
</dbReference>
<evidence type="ECO:0000256" key="5">
    <source>
        <dbReference type="ARBA" id="ARBA00023002"/>
    </source>
</evidence>